<protein>
    <recommendedName>
        <fullName evidence="7">Major facilitator superfamily (MFS) profile domain-containing protein</fullName>
    </recommendedName>
</protein>
<dbReference type="PANTHER" id="PTHR43791">
    <property type="entry name" value="PERMEASE-RELATED"/>
    <property type="match status" value="1"/>
</dbReference>
<keyword evidence="5 6" id="KW-0472">Membrane</keyword>
<dbReference type="PANTHER" id="PTHR43791:SF36">
    <property type="entry name" value="TRANSPORTER, PUTATIVE (AFU_ORTHOLOGUE AFUA_6G08340)-RELATED"/>
    <property type="match status" value="1"/>
</dbReference>
<dbReference type="Pfam" id="PF07690">
    <property type="entry name" value="MFS_1"/>
    <property type="match status" value="1"/>
</dbReference>
<dbReference type="InterPro" id="IPR020846">
    <property type="entry name" value="MFS_dom"/>
</dbReference>
<dbReference type="EMBL" id="MBFS01000242">
    <property type="protein sequence ID" value="PVV03367.1"/>
    <property type="molecule type" value="Genomic_DNA"/>
</dbReference>
<feature type="transmembrane region" description="Helical" evidence="6">
    <location>
        <begin position="358"/>
        <end position="381"/>
    </location>
</feature>
<dbReference type="Gene3D" id="1.20.1250.20">
    <property type="entry name" value="MFS general substrate transporter like domains"/>
    <property type="match status" value="2"/>
</dbReference>
<dbReference type="STRING" id="133381.A0A2T9ZFQ6"/>
<feature type="transmembrane region" description="Helical" evidence="6">
    <location>
        <begin position="270"/>
        <end position="295"/>
    </location>
</feature>
<dbReference type="Proteomes" id="UP000245609">
    <property type="component" value="Unassembled WGS sequence"/>
</dbReference>
<accession>A0A2T9ZFQ6</accession>
<keyword evidence="4 6" id="KW-1133">Transmembrane helix</keyword>
<feature type="transmembrane region" description="Helical" evidence="6">
    <location>
        <begin position="307"/>
        <end position="327"/>
    </location>
</feature>
<dbReference type="PROSITE" id="PS50850">
    <property type="entry name" value="MFS"/>
    <property type="match status" value="1"/>
</dbReference>
<feature type="transmembrane region" description="Helical" evidence="6">
    <location>
        <begin position="133"/>
        <end position="160"/>
    </location>
</feature>
<dbReference type="GO" id="GO:0022857">
    <property type="term" value="F:transmembrane transporter activity"/>
    <property type="evidence" value="ECO:0007669"/>
    <property type="project" value="InterPro"/>
</dbReference>
<dbReference type="SUPFAM" id="SSF103473">
    <property type="entry name" value="MFS general substrate transporter"/>
    <property type="match status" value="1"/>
</dbReference>
<keyword evidence="2" id="KW-0813">Transport</keyword>
<feature type="transmembrane region" description="Helical" evidence="6">
    <location>
        <begin position="203"/>
        <end position="223"/>
    </location>
</feature>
<name>A0A2T9ZFQ6_9FUNG</name>
<evidence type="ECO:0000256" key="3">
    <source>
        <dbReference type="ARBA" id="ARBA00022692"/>
    </source>
</evidence>
<feature type="domain" description="Major facilitator superfamily (MFS) profile" evidence="7">
    <location>
        <begin position="43"/>
        <end position="452"/>
    </location>
</feature>
<evidence type="ECO:0000259" key="7">
    <source>
        <dbReference type="PROSITE" id="PS50850"/>
    </source>
</evidence>
<feature type="transmembrane region" description="Helical" evidence="6">
    <location>
        <begin position="172"/>
        <end position="191"/>
    </location>
</feature>
<evidence type="ECO:0000256" key="6">
    <source>
        <dbReference type="SAM" id="Phobius"/>
    </source>
</evidence>
<evidence type="ECO:0000256" key="5">
    <source>
        <dbReference type="ARBA" id="ARBA00023136"/>
    </source>
</evidence>
<sequence>MVTTPNDTDKYKDVVLNLNKEPILTPEEEEIRKSYVRKIDARILPVVVMLYFASSLDRGNIGVAMIHGLVERLKLSNVDQGNVVAVFTVFYLIFEAPANMILKKWKPRYWFTLIVTGWSLSTFYLAYAHTANLFIFGRVLVGTFEAGFTPGIVAYLSYWYTKTELASRMGTFFLALPLSGMIGGPIAGALVQTSLFEYKYQSVFFVEGLITIGIGLLAFFTIYDYPETSNFFTKEEHELVVRRITADEGLASEAKISRKHTIAAFTDWKIYVLSIAGFGPGNGLGLIGFAGPTIIQSMGYSPTDATYMAGIPYACSVVAMLIVMPFYDRIKFWKSYVLAAPVNIFGCILVAFTKRPEIRLYGLCLVGIASCPVIPIGMTWVASNCGSVSKRMISTAIYTTLTGLSGLLTPYMFVRKYAPDYLIGYIFKIVMQIMSLIAALTLYAYFFKENTRRDANPVDVSHLSTEEQRDMNDKHPDFRYRI</sequence>
<evidence type="ECO:0000256" key="1">
    <source>
        <dbReference type="ARBA" id="ARBA00004141"/>
    </source>
</evidence>
<dbReference type="AlphaFoldDB" id="A0A2T9ZFQ6"/>
<gene>
    <name evidence="8" type="ORF">BB560_002147</name>
</gene>
<dbReference type="OrthoDB" id="3639251at2759"/>
<keyword evidence="9" id="KW-1185">Reference proteome</keyword>
<dbReference type="GO" id="GO:0016020">
    <property type="term" value="C:membrane"/>
    <property type="evidence" value="ECO:0007669"/>
    <property type="project" value="UniProtKB-SubCell"/>
</dbReference>
<evidence type="ECO:0000313" key="8">
    <source>
        <dbReference type="EMBL" id="PVV03367.1"/>
    </source>
</evidence>
<proteinExistence type="predicted"/>
<keyword evidence="3 6" id="KW-0812">Transmembrane</keyword>
<organism evidence="8 9">
    <name type="scientific">Smittium megazygosporum</name>
    <dbReference type="NCBI Taxonomy" id="133381"/>
    <lineage>
        <taxon>Eukaryota</taxon>
        <taxon>Fungi</taxon>
        <taxon>Fungi incertae sedis</taxon>
        <taxon>Zoopagomycota</taxon>
        <taxon>Kickxellomycotina</taxon>
        <taxon>Harpellomycetes</taxon>
        <taxon>Harpellales</taxon>
        <taxon>Legeriomycetaceae</taxon>
        <taxon>Smittium</taxon>
    </lineage>
</organism>
<feature type="transmembrane region" description="Helical" evidence="6">
    <location>
        <begin position="43"/>
        <end position="70"/>
    </location>
</feature>
<comment type="subcellular location">
    <subcellularLocation>
        <location evidence="1">Membrane</location>
        <topology evidence="1">Multi-pass membrane protein</topology>
    </subcellularLocation>
</comment>
<comment type="caution">
    <text evidence="8">The sequence shown here is derived from an EMBL/GenBank/DDBJ whole genome shotgun (WGS) entry which is preliminary data.</text>
</comment>
<evidence type="ECO:0000313" key="9">
    <source>
        <dbReference type="Proteomes" id="UP000245609"/>
    </source>
</evidence>
<evidence type="ECO:0000256" key="2">
    <source>
        <dbReference type="ARBA" id="ARBA00022448"/>
    </source>
</evidence>
<evidence type="ECO:0000256" key="4">
    <source>
        <dbReference type="ARBA" id="ARBA00022989"/>
    </source>
</evidence>
<dbReference type="InterPro" id="IPR036259">
    <property type="entry name" value="MFS_trans_sf"/>
</dbReference>
<feature type="transmembrane region" description="Helical" evidence="6">
    <location>
        <begin position="425"/>
        <end position="446"/>
    </location>
</feature>
<dbReference type="InterPro" id="IPR011701">
    <property type="entry name" value="MFS"/>
</dbReference>
<reference evidence="8 9" key="1">
    <citation type="journal article" date="2018" name="MBio">
        <title>Comparative Genomics Reveals the Core Gene Toolbox for the Fungus-Insect Symbiosis.</title>
        <authorList>
            <person name="Wang Y."/>
            <person name="Stata M."/>
            <person name="Wang W."/>
            <person name="Stajich J.E."/>
            <person name="White M.M."/>
            <person name="Moncalvo J.M."/>
        </authorList>
    </citation>
    <scope>NUCLEOTIDE SEQUENCE [LARGE SCALE GENOMIC DNA]</scope>
    <source>
        <strain evidence="8 9">SC-DP-2</strain>
    </source>
</reference>
<feature type="transmembrane region" description="Helical" evidence="6">
    <location>
        <begin position="82"/>
        <end position="102"/>
    </location>
</feature>
<feature type="transmembrane region" description="Helical" evidence="6">
    <location>
        <begin position="109"/>
        <end position="127"/>
    </location>
</feature>
<feature type="transmembrane region" description="Helical" evidence="6">
    <location>
        <begin position="393"/>
        <end position="413"/>
    </location>
</feature>